<evidence type="ECO:0000256" key="1">
    <source>
        <dbReference type="SAM" id="SignalP"/>
    </source>
</evidence>
<feature type="signal peptide" evidence="1">
    <location>
        <begin position="1"/>
        <end position="20"/>
    </location>
</feature>
<proteinExistence type="predicted"/>
<reference evidence="2 3" key="1">
    <citation type="submission" date="2020-02" db="EMBL/GenBank/DDBJ databases">
        <title>Albibacoteraceae fam. nov., the first described family within the subdivision 4 Verrucomicrobia.</title>
        <authorList>
            <person name="Xi F."/>
        </authorList>
    </citation>
    <scope>NUCLEOTIDE SEQUENCE [LARGE SCALE GENOMIC DNA]</scope>
    <source>
        <strain evidence="2 3">CK1056</strain>
    </source>
</reference>
<comment type="caution">
    <text evidence="2">The sequence shown here is derived from an EMBL/GenBank/DDBJ whole genome shotgun (WGS) entry which is preliminary data.</text>
</comment>
<feature type="chain" id="PRO_5025331375" evidence="1">
    <location>
        <begin position="21"/>
        <end position="659"/>
    </location>
</feature>
<keyword evidence="3" id="KW-1185">Reference proteome</keyword>
<dbReference type="AlphaFoldDB" id="A0A6B2M5W4"/>
<dbReference type="EMBL" id="JAAGNX010000003">
    <property type="protein sequence ID" value="NDV63185.1"/>
    <property type="molecule type" value="Genomic_DNA"/>
</dbReference>
<evidence type="ECO:0000313" key="3">
    <source>
        <dbReference type="Proteomes" id="UP000478417"/>
    </source>
</evidence>
<protein>
    <submittedName>
        <fullName evidence="2">Uncharacterized protein</fullName>
    </submittedName>
</protein>
<dbReference type="RefSeq" id="WP_163966362.1">
    <property type="nucleotide sequence ID" value="NZ_JAAGNX010000003.1"/>
</dbReference>
<dbReference type="Proteomes" id="UP000478417">
    <property type="component" value="Unassembled WGS sequence"/>
</dbReference>
<gene>
    <name evidence="2" type="ORF">G0Q06_12035</name>
</gene>
<name>A0A6B2M5W4_9BACT</name>
<organism evidence="2 3">
    <name type="scientific">Oceanipulchritudo coccoides</name>
    <dbReference type="NCBI Taxonomy" id="2706888"/>
    <lineage>
        <taxon>Bacteria</taxon>
        <taxon>Pseudomonadati</taxon>
        <taxon>Verrucomicrobiota</taxon>
        <taxon>Opitutia</taxon>
        <taxon>Puniceicoccales</taxon>
        <taxon>Oceanipulchritudinaceae</taxon>
        <taxon>Oceanipulchritudo</taxon>
    </lineage>
</organism>
<evidence type="ECO:0000313" key="2">
    <source>
        <dbReference type="EMBL" id="NDV63185.1"/>
    </source>
</evidence>
<keyword evidence="1" id="KW-0732">Signal</keyword>
<accession>A0A6B2M5W4</accession>
<sequence length="659" mass="70217">MKLNILLPLLFLFIVGNLNAQEVPLEFWNFDDPSGTDLNDLSNSGTLGSNWNFNTPEDLTNGSGQFVIGSGAGVYTRKLPDGANEDGATNKYAFPITTGKYLFEVTFASWTADAASVGDSWNFKIQDSTGANVANIIWQVDTASTTRIRASTIATAGTQQYFRNYNSTGLTQSTAVTLAIEFDFDNDTVRYLLDGVEEFSATDFSGDGISGWVYSKGGVWTSTATSLTLESMGLTDLSGEPPVVPGLHVEEQFRYRNGGGDIGTTAVDATGAAGGFGSYSNYDGVDTLNPWDFTIFTGTGFNSNGNEGFVPTFNELDNTTWRSTTTADDSLWRSATGGTGLAIYSGTGLSFGLMPTLGGSLKRSSQNSYSTASRTLNSTAQSAVTIPSTTTYIAMVMEVFSDNDTQGEGGTNDNNEAGNFGFAFSSEDFGVAGATPQLIPTPNSAGIGFRAFAPDPLDPIDSTSARLTPAFFKVYSTGTVGVSTADEYIYFSEGDTMMIIAEIEWGPAVGSEPEEEPVILQDTVNGDLDIVMPTAEGYSYQLKNSSDLSGWTNSGDAIEGTGAAETWNRPVPLAGEKAFYQVQTESLTRITLYRVTLAQAATTYPDLSAFDSVSFFGSIDSSILDRITFYDNRLSVFDEIRIGNTPSDVAPGIIVPPAP</sequence>